<proteinExistence type="predicted"/>
<protein>
    <submittedName>
        <fullName evidence="2">Rac prophage zinc-binding protein</fullName>
    </submittedName>
</protein>
<evidence type="ECO:0000313" key="2">
    <source>
        <dbReference type="EMBL" id="STO39367.1"/>
    </source>
</evidence>
<dbReference type="EMBL" id="UGBT01000002">
    <property type="protein sequence ID" value="STH73513.1"/>
    <property type="molecule type" value="Genomic_DNA"/>
</dbReference>
<dbReference type="RefSeq" id="WP_038341685.1">
    <property type="nucleotide sequence ID" value="NZ_CABWBO010000255.1"/>
</dbReference>
<organism evidence="2 4">
    <name type="scientific">Escherichia coli</name>
    <dbReference type="NCBI Taxonomy" id="562"/>
    <lineage>
        <taxon>Bacteria</taxon>
        <taxon>Pseudomonadati</taxon>
        <taxon>Pseudomonadota</taxon>
        <taxon>Gammaproteobacteria</taxon>
        <taxon>Enterobacterales</taxon>
        <taxon>Enterobacteriaceae</taxon>
        <taxon>Escherichia</taxon>
    </lineage>
</organism>
<dbReference type="NCBIfam" id="NF041288">
    <property type="entry name" value="YdaE_coli"/>
    <property type="match status" value="1"/>
</dbReference>
<dbReference type="Proteomes" id="UP000254428">
    <property type="component" value="Unassembled WGS sequence"/>
</dbReference>
<evidence type="ECO:0000313" key="1">
    <source>
        <dbReference type="EMBL" id="STH73513.1"/>
    </source>
</evidence>
<dbReference type="InterPro" id="IPR047842">
    <property type="entry name" value="YdaE-like"/>
</dbReference>
<name>A0A0M1UGZ6_ECOLX</name>
<accession>A0A0M1UGZ6</accession>
<evidence type="ECO:0000313" key="4">
    <source>
        <dbReference type="Proteomes" id="UP000254460"/>
    </source>
</evidence>
<reference evidence="3 4" key="1">
    <citation type="submission" date="2018-06" db="EMBL/GenBank/DDBJ databases">
        <authorList>
            <consortium name="Pathogen Informatics"/>
            <person name="Doyle S."/>
        </authorList>
    </citation>
    <scope>NUCLEOTIDE SEQUENCE [LARGE SCALE GENOMIC DNA]</scope>
    <source>
        <strain evidence="1 3">NCTC11341</strain>
        <strain evidence="2 4">NCTC9706</strain>
    </source>
</reference>
<evidence type="ECO:0000313" key="3">
    <source>
        <dbReference type="Proteomes" id="UP000254428"/>
    </source>
</evidence>
<dbReference type="AlphaFoldDB" id="A0A0M1UGZ6"/>
<gene>
    <name evidence="2" type="primary">ydaE_2</name>
    <name evidence="1" type="ORF">NCTC11341_05226</name>
    <name evidence="2" type="ORF">NCTC9706_03615</name>
</gene>
<dbReference type="Proteomes" id="UP000254460">
    <property type="component" value="Unassembled WGS sequence"/>
</dbReference>
<dbReference type="EMBL" id="UGGJ01000005">
    <property type="protein sequence ID" value="STO39367.1"/>
    <property type="molecule type" value="Genomic_DNA"/>
</dbReference>
<sequence length="93" mass="10990">MNPMLDYCFTPALRQTISHTGIKKWLWRIRKILQQKGDLDLIQCDYHLCNKQFLPEKAFTGELIYMHGNMIARKKRKYCSAACAEKDKMAHEL</sequence>